<dbReference type="PANTHER" id="PTHR11206">
    <property type="entry name" value="MULTIDRUG RESISTANCE PROTEIN"/>
    <property type="match status" value="1"/>
</dbReference>
<feature type="transmembrane region" description="Helical" evidence="6">
    <location>
        <begin position="216"/>
        <end position="236"/>
    </location>
</feature>
<keyword evidence="3 6" id="KW-0812">Transmembrane</keyword>
<evidence type="ECO:0000256" key="3">
    <source>
        <dbReference type="ARBA" id="ARBA00022692"/>
    </source>
</evidence>
<protein>
    <recommendedName>
        <fullName evidence="6">Multidrug and toxin extrusion protein</fullName>
    </recommendedName>
</protein>
<dbReference type="CDD" id="cd13132">
    <property type="entry name" value="MATE_eukaryotic"/>
    <property type="match status" value="1"/>
</dbReference>
<keyword evidence="4 6" id="KW-1133">Transmembrane helix</keyword>
<reference evidence="8 9" key="1">
    <citation type="journal article" date="2019" name="Genome Biol. Evol.">
        <title>Whole-Genome Sequencing of the Giant Devil Catfish, Bagarius yarrelli.</title>
        <authorList>
            <person name="Jiang W."/>
            <person name="Lv Y."/>
            <person name="Cheng L."/>
            <person name="Yang K."/>
            <person name="Chao B."/>
            <person name="Wang X."/>
            <person name="Li Y."/>
            <person name="Pan X."/>
            <person name="You X."/>
            <person name="Zhang Y."/>
            <person name="Yang J."/>
            <person name="Li J."/>
            <person name="Zhang X."/>
            <person name="Liu S."/>
            <person name="Sun C."/>
            <person name="Yang J."/>
            <person name="Shi Q."/>
        </authorList>
    </citation>
    <scope>NUCLEOTIDE SEQUENCE [LARGE SCALE GENOMIC DNA]</scope>
    <source>
        <strain evidence="8">JWS20170419001</strain>
        <tissue evidence="8">Muscle</tissue>
    </source>
</reference>
<keyword evidence="9" id="KW-1185">Reference proteome</keyword>
<evidence type="ECO:0000256" key="6">
    <source>
        <dbReference type="RuleBase" id="RU004914"/>
    </source>
</evidence>
<evidence type="ECO:0000256" key="5">
    <source>
        <dbReference type="ARBA" id="ARBA00023136"/>
    </source>
</evidence>
<feature type="transmembrane region" description="Helical" evidence="6">
    <location>
        <begin position="85"/>
        <end position="109"/>
    </location>
</feature>
<keyword evidence="5 6" id="KW-0472">Membrane</keyword>
<dbReference type="GO" id="GO:1990961">
    <property type="term" value="P:xenobiotic detoxification by transmembrane export across the plasma membrane"/>
    <property type="evidence" value="ECO:0007669"/>
    <property type="project" value="InterPro"/>
</dbReference>
<dbReference type="GO" id="GO:0015297">
    <property type="term" value="F:antiporter activity"/>
    <property type="evidence" value="ECO:0007669"/>
    <property type="project" value="InterPro"/>
</dbReference>
<organism evidence="8 9">
    <name type="scientific">Bagarius yarrelli</name>
    <name type="common">Goonch</name>
    <name type="synonym">Bagrus yarrelli</name>
    <dbReference type="NCBI Taxonomy" id="175774"/>
    <lineage>
        <taxon>Eukaryota</taxon>
        <taxon>Metazoa</taxon>
        <taxon>Chordata</taxon>
        <taxon>Craniata</taxon>
        <taxon>Vertebrata</taxon>
        <taxon>Euteleostomi</taxon>
        <taxon>Actinopterygii</taxon>
        <taxon>Neopterygii</taxon>
        <taxon>Teleostei</taxon>
        <taxon>Ostariophysi</taxon>
        <taxon>Siluriformes</taxon>
        <taxon>Sisoridae</taxon>
        <taxon>Sisorinae</taxon>
        <taxon>Bagarius</taxon>
    </lineage>
</organism>
<dbReference type="Proteomes" id="UP000319801">
    <property type="component" value="Unassembled WGS sequence"/>
</dbReference>
<comment type="caution">
    <text evidence="6">Lacks conserved residue(s) required for the propagation of feature annotation.</text>
</comment>
<dbReference type="OrthoDB" id="2126698at2759"/>
<feature type="region of interest" description="Disordered" evidence="7">
    <location>
        <begin position="438"/>
        <end position="459"/>
    </location>
</feature>
<feature type="transmembrane region" description="Helical" evidence="6">
    <location>
        <begin position="129"/>
        <end position="149"/>
    </location>
</feature>
<accession>A0A556TXF7</accession>
<evidence type="ECO:0000256" key="4">
    <source>
        <dbReference type="ARBA" id="ARBA00022989"/>
    </source>
</evidence>
<feature type="transmembrane region" description="Helical" evidence="6">
    <location>
        <begin position="348"/>
        <end position="372"/>
    </location>
</feature>
<dbReference type="Pfam" id="PF01554">
    <property type="entry name" value="MatE"/>
    <property type="match status" value="1"/>
</dbReference>
<dbReference type="GO" id="GO:0042910">
    <property type="term" value="F:xenobiotic transmembrane transporter activity"/>
    <property type="evidence" value="ECO:0007669"/>
    <property type="project" value="InterPro"/>
</dbReference>
<proteinExistence type="inferred from homology"/>
<evidence type="ECO:0000256" key="7">
    <source>
        <dbReference type="SAM" id="MobiDB-lite"/>
    </source>
</evidence>
<evidence type="ECO:0000256" key="1">
    <source>
        <dbReference type="ARBA" id="ARBA00004141"/>
    </source>
</evidence>
<feature type="compositionally biased region" description="Acidic residues" evidence="7">
    <location>
        <begin position="438"/>
        <end position="447"/>
    </location>
</feature>
<name>A0A556TXF7_BAGYA</name>
<evidence type="ECO:0000313" key="8">
    <source>
        <dbReference type="EMBL" id="TSL04418.1"/>
    </source>
</evidence>
<comment type="similarity">
    <text evidence="2 6">Belongs to the multi antimicrobial extrusion (MATE) (TC 2.A.66.1) family.</text>
</comment>
<sequence length="507" mass="54437">MILKRKGEAQLNGVSSAGASDAPPESSAVCGGCARKLRSCIPVTYKEEIRELLKLAGPVFISQLMIFLISFVSTVFCGHLGKTELAGVALAIAVINVTGLCVGTGLASACDTLISQTFGSNNLKRVGVILQRGILIILLACFPCWAVLINTESILLAVRQSKRVASISQLYVKIFMPALPGIIWPQVITGAAGNILNALINYVFLHLLNLGVAGSAVANSISQFSLAVFLFIYIHWKGLHKATWDGWSRGCLQEWGPFFRLALPSMLMLCVEWWTYEIGGFLAGLKALSGFSPIKSDLRNVLSSHLMPFITGLISEAELGAQSVVYELATIAYMGITGGIVRGAGKQLLGAGCIIAGYYFVGFPIGVSLMFALNMGIVGLWAGLFLCVFLQSLFFLILIYKLDWTKATEEALKRAGVQTDEAKNESYALENKAVDDDVQTGEGDQTDVEAKGESDEERAAEKDVAVTVGDVLTTKQLVVRRGLTVLLMISILAAGITLNEILTGLLR</sequence>
<dbReference type="InterPro" id="IPR002528">
    <property type="entry name" value="MATE_fam"/>
</dbReference>
<evidence type="ECO:0000256" key="2">
    <source>
        <dbReference type="ARBA" id="ARBA00010199"/>
    </source>
</evidence>
<dbReference type="AlphaFoldDB" id="A0A556TXF7"/>
<dbReference type="GO" id="GO:0016020">
    <property type="term" value="C:membrane"/>
    <property type="evidence" value="ECO:0007669"/>
    <property type="project" value="UniProtKB-SubCell"/>
</dbReference>
<feature type="transmembrane region" description="Helical" evidence="6">
    <location>
        <begin position="485"/>
        <end position="506"/>
    </location>
</feature>
<evidence type="ECO:0000313" key="9">
    <source>
        <dbReference type="Proteomes" id="UP000319801"/>
    </source>
</evidence>
<comment type="caution">
    <text evidence="8">The sequence shown here is derived from an EMBL/GenBank/DDBJ whole genome shotgun (WGS) entry which is preliminary data.</text>
</comment>
<feature type="transmembrane region" description="Helical" evidence="6">
    <location>
        <begin position="378"/>
        <end position="400"/>
    </location>
</feature>
<feature type="transmembrane region" description="Helical" evidence="6">
    <location>
        <begin position="170"/>
        <end position="196"/>
    </location>
</feature>
<dbReference type="EMBL" id="VCAZ01000025">
    <property type="protein sequence ID" value="TSL04418.1"/>
    <property type="molecule type" value="Genomic_DNA"/>
</dbReference>
<comment type="subcellular location">
    <subcellularLocation>
        <location evidence="1">Membrane</location>
        <topology evidence="1">Multi-pass membrane protein</topology>
    </subcellularLocation>
</comment>
<feature type="transmembrane region" description="Helical" evidence="6">
    <location>
        <begin position="55"/>
        <end position="78"/>
    </location>
</feature>
<dbReference type="InterPro" id="IPR045069">
    <property type="entry name" value="MATE_euk"/>
</dbReference>
<gene>
    <name evidence="8" type="ORF">Baya_4098</name>
</gene>
<feature type="compositionally biased region" description="Basic and acidic residues" evidence="7">
    <location>
        <begin position="448"/>
        <end position="459"/>
    </location>
</feature>